<evidence type="ECO:0000256" key="3">
    <source>
        <dbReference type="SAM" id="SignalP"/>
    </source>
</evidence>
<dbReference type="SUPFAM" id="SSF51445">
    <property type="entry name" value="(Trans)glycosidases"/>
    <property type="match status" value="1"/>
</dbReference>
<dbReference type="EMBL" id="BQKI01000009">
    <property type="protein sequence ID" value="GJN02601.1"/>
    <property type="molecule type" value="Genomic_DNA"/>
</dbReference>
<feature type="signal peptide" evidence="3">
    <location>
        <begin position="1"/>
        <end position="20"/>
    </location>
</feature>
<evidence type="ECO:0000256" key="2">
    <source>
        <dbReference type="RuleBase" id="RU003690"/>
    </source>
</evidence>
<feature type="chain" id="PRO_5043528786" description="Beta-glucosidase" evidence="3">
    <location>
        <begin position="21"/>
        <end position="303"/>
    </location>
</feature>
<dbReference type="InterPro" id="IPR001360">
    <property type="entry name" value="Glyco_hydro_1"/>
</dbReference>
<dbReference type="GO" id="GO:0008422">
    <property type="term" value="F:beta-glucosidase activity"/>
    <property type="evidence" value="ECO:0007669"/>
    <property type="project" value="UniProtKB-ARBA"/>
</dbReference>
<keyword evidence="3" id="KW-0732">Signal</keyword>
<gene>
    <name evidence="4" type="primary">ga19969</name>
    <name evidence="4" type="ORF">PR202_ga19969</name>
</gene>
<protein>
    <recommendedName>
        <fullName evidence="6">Beta-glucosidase</fullName>
    </recommendedName>
</protein>
<evidence type="ECO:0000256" key="1">
    <source>
        <dbReference type="ARBA" id="ARBA00010838"/>
    </source>
</evidence>
<evidence type="ECO:0008006" key="6">
    <source>
        <dbReference type="Google" id="ProtNLM"/>
    </source>
</evidence>
<evidence type="ECO:0000313" key="4">
    <source>
        <dbReference type="EMBL" id="GJN02601.1"/>
    </source>
</evidence>
<name>A0AAV5CWZ8_ELECO</name>
<dbReference type="AlphaFoldDB" id="A0AAV5CWZ8"/>
<dbReference type="Gene3D" id="3.20.20.80">
    <property type="entry name" value="Glycosidases"/>
    <property type="match status" value="1"/>
</dbReference>
<dbReference type="GO" id="GO:0005975">
    <property type="term" value="P:carbohydrate metabolic process"/>
    <property type="evidence" value="ECO:0007669"/>
    <property type="project" value="InterPro"/>
</dbReference>
<comment type="similarity">
    <text evidence="1 2">Belongs to the glycosyl hydrolase 1 family.</text>
</comment>
<comment type="caution">
    <text evidence="4">The sequence shown here is derived from an EMBL/GenBank/DDBJ whole genome shotgun (WGS) entry which is preliminary data.</text>
</comment>
<organism evidence="4 5">
    <name type="scientific">Eleusine coracana subsp. coracana</name>
    <dbReference type="NCBI Taxonomy" id="191504"/>
    <lineage>
        <taxon>Eukaryota</taxon>
        <taxon>Viridiplantae</taxon>
        <taxon>Streptophyta</taxon>
        <taxon>Embryophyta</taxon>
        <taxon>Tracheophyta</taxon>
        <taxon>Spermatophyta</taxon>
        <taxon>Magnoliopsida</taxon>
        <taxon>Liliopsida</taxon>
        <taxon>Poales</taxon>
        <taxon>Poaceae</taxon>
        <taxon>PACMAD clade</taxon>
        <taxon>Chloridoideae</taxon>
        <taxon>Cynodonteae</taxon>
        <taxon>Eleusininae</taxon>
        <taxon>Eleusine</taxon>
    </lineage>
</organism>
<reference evidence="4" key="2">
    <citation type="submission" date="2021-12" db="EMBL/GenBank/DDBJ databases">
        <title>Resequencing data analysis of finger millet.</title>
        <authorList>
            <person name="Hatakeyama M."/>
            <person name="Aluri S."/>
            <person name="Balachadran M.T."/>
            <person name="Sivarajan S.R."/>
            <person name="Poveda L."/>
            <person name="Shimizu-Inatsugi R."/>
            <person name="Schlapbach R."/>
            <person name="Sreeman S.M."/>
            <person name="Shimizu K.K."/>
        </authorList>
    </citation>
    <scope>NUCLEOTIDE SEQUENCE</scope>
</reference>
<sequence length="303" mass="33876">MFGRPLLLLVVLAVACGAGADHGGGLPAISRSSFPEGFIFGTASSAYQVLYLMDKNSFKENAALEIQGGSLTLHVIISCSLMQKRFGCIKKNTRCMDPLIRGEYPLSMRALVGNRLPQFTKEQSELVKGSFDFIGLNYYTANYADNLPPSNGLNNSYNTDSRANLTGVRNGIPIGPQAASPWLYIYPRGFRELLLYVKENYGNPTIYITENGVDEANNKSLPLHDALKDDVRVDYYKRHLIALQSAIRDGANVKGYFAWSLLDNFEWGNGYTVWFGINFVDYSDGLKRYPKSSAHWFKDFLKK</sequence>
<dbReference type="PANTHER" id="PTHR10353">
    <property type="entry name" value="GLYCOSYL HYDROLASE"/>
    <property type="match status" value="1"/>
</dbReference>
<reference evidence="4" key="1">
    <citation type="journal article" date="2018" name="DNA Res.">
        <title>Multiple hybrid de novo genome assembly of finger millet, an orphan allotetraploid crop.</title>
        <authorList>
            <person name="Hatakeyama M."/>
            <person name="Aluri S."/>
            <person name="Balachadran M.T."/>
            <person name="Sivarajan S.R."/>
            <person name="Patrignani A."/>
            <person name="Gruter S."/>
            <person name="Poveda L."/>
            <person name="Shimizu-Inatsugi R."/>
            <person name="Baeten J."/>
            <person name="Francoijs K.J."/>
            <person name="Nataraja K.N."/>
            <person name="Reddy Y.A.N."/>
            <person name="Phadnis S."/>
            <person name="Ravikumar R.L."/>
            <person name="Schlapbach R."/>
            <person name="Sreeman S.M."/>
            <person name="Shimizu K.K."/>
        </authorList>
    </citation>
    <scope>NUCLEOTIDE SEQUENCE</scope>
</reference>
<dbReference type="Proteomes" id="UP001054889">
    <property type="component" value="Unassembled WGS sequence"/>
</dbReference>
<accession>A0AAV5CWZ8</accession>
<dbReference type="Pfam" id="PF00232">
    <property type="entry name" value="Glyco_hydro_1"/>
    <property type="match status" value="1"/>
</dbReference>
<keyword evidence="5" id="KW-1185">Reference proteome</keyword>
<evidence type="ECO:0000313" key="5">
    <source>
        <dbReference type="Proteomes" id="UP001054889"/>
    </source>
</evidence>
<dbReference type="PANTHER" id="PTHR10353:SF154">
    <property type="entry name" value="BETA-GLUCOSIDASE 9-RELATED"/>
    <property type="match status" value="1"/>
</dbReference>
<dbReference type="PROSITE" id="PS51257">
    <property type="entry name" value="PROKAR_LIPOPROTEIN"/>
    <property type="match status" value="1"/>
</dbReference>
<dbReference type="PRINTS" id="PR00131">
    <property type="entry name" value="GLHYDRLASE1"/>
</dbReference>
<dbReference type="InterPro" id="IPR017853">
    <property type="entry name" value="GH"/>
</dbReference>
<proteinExistence type="inferred from homology"/>